<proteinExistence type="predicted"/>
<protein>
    <submittedName>
        <fullName evidence="1">ATP-dependent transcriptional regulator</fullName>
    </submittedName>
</protein>
<evidence type="ECO:0000313" key="1">
    <source>
        <dbReference type="EMBL" id="VFS75051.1"/>
    </source>
</evidence>
<reference evidence="1 2" key="1">
    <citation type="submission" date="2019-03" db="EMBL/GenBank/DDBJ databases">
        <authorList>
            <consortium name="Pathogen Informatics"/>
        </authorList>
    </citation>
    <scope>NUCLEOTIDE SEQUENCE [LARGE SCALE GENOMIC DNA]</scope>
    <source>
        <strain evidence="1 2">NCTC12998</strain>
    </source>
</reference>
<organism evidence="1 2">
    <name type="scientific">Raoultella planticola</name>
    <name type="common">Klebsiella planticola</name>
    <dbReference type="NCBI Taxonomy" id="575"/>
    <lineage>
        <taxon>Bacteria</taxon>
        <taxon>Pseudomonadati</taxon>
        <taxon>Pseudomonadota</taxon>
        <taxon>Gammaproteobacteria</taxon>
        <taxon>Enterobacterales</taxon>
        <taxon>Enterobacteriaceae</taxon>
        <taxon>Klebsiella/Raoultella group</taxon>
        <taxon>Raoultella</taxon>
    </lineage>
</organism>
<dbReference type="Proteomes" id="UP000345637">
    <property type="component" value="Unassembled WGS sequence"/>
</dbReference>
<gene>
    <name evidence="1" type="ORF">NCTC12998_04580</name>
</gene>
<accession>A0A485BQ32</accession>
<dbReference type="EMBL" id="CAADJE010000025">
    <property type="protein sequence ID" value="VFS75051.1"/>
    <property type="molecule type" value="Genomic_DNA"/>
</dbReference>
<sequence>MQRIPTLLTLRLEMIDDFCPPDGFSRCYIVLARLAQRHGQTDEMTSLLLHAEGLAVQRGWLRAQAPLLAERIANALHAGDRTAADSLLLRLQGLTLGAEKNDVVSACLTLSQSRVLMAGGQRWRRRGSSIRWPLSRSAAASGCLPYACGLFRPSPCGAPGNGRGR</sequence>
<name>A0A485BQ32_RAOPL</name>
<dbReference type="AlphaFoldDB" id="A0A485BQ32"/>
<evidence type="ECO:0000313" key="2">
    <source>
        <dbReference type="Proteomes" id="UP000345637"/>
    </source>
</evidence>